<dbReference type="EMBL" id="CAJNOG010000086">
    <property type="protein sequence ID" value="CAF0918669.1"/>
    <property type="molecule type" value="Genomic_DNA"/>
</dbReference>
<gene>
    <name evidence="2" type="ORF">JYZ213_LOCUS11487</name>
    <name evidence="3" type="ORF">OXD698_LOCUS19240</name>
</gene>
<organism evidence="2 4">
    <name type="scientific">Adineta steineri</name>
    <dbReference type="NCBI Taxonomy" id="433720"/>
    <lineage>
        <taxon>Eukaryota</taxon>
        <taxon>Metazoa</taxon>
        <taxon>Spiralia</taxon>
        <taxon>Gnathifera</taxon>
        <taxon>Rotifera</taxon>
        <taxon>Eurotatoria</taxon>
        <taxon>Bdelloidea</taxon>
        <taxon>Adinetida</taxon>
        <taxon>Adinetidae</taxon>
        <taxon>Adineta</taxon>
    </lineage>
</organism>
<dbReference type="InterPro" id="IPR016135">
    <property type="entry name" value="UBQ-conjugating_enzyme/RWD"/>
</dbReference>
<dbReference type="PROSITE" id="PS50127">
    <property type="entry name" value="UBC_2"/>
    <property type="match status" value="1"/>
</dbReference>
<dbReference type="AlphaFoldDB" id="A0A814AUM1"/>
<proteinExistence type="predicted"/>
<dbReference type="Pfam" id="PF00179">
    <property type="entry name" value="UQ_con"/>
    <property type="match status" value="1"/>
</dbReference>
<evidence type="ECO:0000313" key="3">
    <source>
        <dbReference type="EMBL" id="CAF3817718.1"/>
    </source>
</evidence>
<dbReference type="InterPro" id="IPR000608">
    <property type="entry name" value="UBC"/>
</dbReference>
<name>A0A814AUM1_9BILA</name>
<dbReference type="SMART" id="SM00212">
    <property type="entry name" value="UBCc"/>
    <property type="match status" value="1"/>
</dbReference>
<dbReference type="Proteomes" id="UP000663845">
    <property type="component" value="Unassembled WGS sequence"/>
</dbReference>
<evidence type="ECO:0000259" key="1">
    <source>
        <dbReference type="PROSITE" id="PS50127"/>
    </source>
</evidence>
<accession>A0A814AUM1</accession>
<dbReference type="Gene3D" id="3.10.110.10">
    <property type="entry name" value="Ubiquitin Conjugating Enzyme"/>
    <property type="match status" value="1"/>
</dbReference>
<dbReference type="Proteomes" id="UP000663844">
    <property type="component" value="Unassembled WGS sequence"/>
</dbReference>
<comment type="caution">
    <text evidence="2">The sequence shown here is derived from an EMBL/GenBank/DDBJ whole genome shotgun (WGS) entry which is preliminary data.</text>
</comment>
<dbReference type="InterPro" id="IPR050113">
    <property type="entry name" value="Ub_conjugating_enzyme"/>
</dbReference>
<sequence>MMKAKKKLNQEWEDFKQNAPDYIFAEPMKNDLLNWRAKLLGPPDTPFEGGIFILDIIYSDEYPFKPPICIMKTNMFHPNISSTGEIYISILQNDWTPALTIRSILLTIFSILDDPVMDNPTNDKAAQCFKKNRTEYDLIVREYTLKYANESPIHDENEQDLLSTMLHTVINN</sequence>
<dbReference type="EMBL" id="CAJOAZ010001459">
    <property type="protein sequence ID" value="CAF3817718.1"/>
    <property type="molecule type" value="Genomic_DNA"/>
</dbReference>
<protein>
    <recommendedName>
        <fullName evidence="1">UBC core domain-containing protein</fullName>
    </recommendedName>
</protein>
<dbReference type="PANTHER" id="PTHR24067">
    <property type="entry name" value="UBIQUITIN-CONJUGATING ENZYME E2"/>
    <property type="match status" value="1"/>
</dbReference>
<evidence type="ECO:0000313" key="4">
    <source>
        <dbReference type="Proteomes" id="UP000663845"/>
    </source>
</evidence>
<dbReference type="SUPFAM" id="SSF54495">
    <property type="entry name" value="UBC-like"/>
    <property type="match status" value="1"/>
</dbReference>
<feature type="domain" description="UBC core" evidence="1">
    <location>
        <begin position="3"/>
        <end position="149"/>
    </location>
</feature>
<reference evidence="2" key="1">
    <citation type="submission" date="2021-02" db="EMBL/GenBank/DDBJ databases">
        <authorList>
            <person name="Nowell W R."/>
        </authorList>
    </citation>
    <scope>NUCLEOTIDE SEQUENCE</scope>
</reference>
<evidence type="ECO:0000313" key="2">
    <source>
        <dbReference type="EMBL" id="CAF0918669.1"/>
    </source>
</evidence>